<dbReference type="PRINTS" id="PR00765">
    <property type="entry name" value="CRBOXYPTASEA"/>
</dbReference>
<evidence type="ECO:0000313" key="13">
    <source>
        <dbReference type="Proteomes" id="UP000245166"/>
    </source>
</evidence>
<dbReference type="PANTHER" id="PTHR11705">
    <property type="entry name" value="PROTEASE FAMILY M14 CARBOXYPEPTIDASE A,B"/>
    <property type="match status" value="1"/>
</dbReference>
<dbReference type="GO" id="GO:0008270">
    <property type="term" value="F:zinc ion binding"/>
    <property type="evidence" value="ECO:0007669"/>
    <property type="project" value="InterPro"/>
</dbReference>
<evidence type="ECO:0000256" key="8">
    <source>
        <dbReference type="SAM" id="MobiDB-lite"/>
    </source>
</evidence>
<dbReference type="InterPro" id="IPR000834">
    <property type="entry name" value="Peptidase_M14"/>
</dbReference>
<keyword evidence="9" id="KW-1133">Transmembrane helix</keyword>
<reference evidence="12 13" key="1">
    <citation type="submission" date="2018-03" db="EMBL/GenBank/DDBJ databases">
        <title>Genome assembly of novel Miniimonas species PCH200.</title>
        <authorList>
            <person name="Thakur V."/>
            <person name="Kumar V."/>
            <person name="Singh D."/>
        </authorList>
    </citation>
    <scope>NUCLEOTIDE SEQUENCE [LARGE SCALE GENOMIC DNA]</scope>
    <source>
        <strain evidence="12 13">PCH200</strain>
    </source>
</reference>
<dbReference type="EMBL" id="PYHR01000002">
    <property type="protein sequence ID" value="PWD50795.1"/>
    <property type="molecule type" value="Genomic_DNA"/>
</dbReference>
<feature type="domain" description="Peptidase M14" evidence="11">
    <location>
        <begin position="203"/>
        <end position="548"/>
    </location>
</feature>
<dbReference type="AlphaFoldDB" id="A0A2U1ZUX8"/>
<dbReference type="Pfam" id="PF00395">
    <property type="entry name" value="SLH"/>
    <property type="match status" value="1"/>
</dbReference>
<keyword evidence="3" id="KW-0645">Protease</keyword>
<dbReference type="SMART" id="SM00631">
    <property type="entry name" value="Zn_pept"/>
    <property type="match status" value="1"/>
</dbReference>
<dbReference type="Pfam" id="PF00246">
    <property type="entry name" value="Peptidase_M14"/>
    <property type="match status" value="1"/>
</dbReference>
<accession>A0A2U1ZUX8</accession>
<evidence type="ECO:0000256" key="7">
    <source>
        <dbReference type="PROSITE-ProRule" id="PRU01379"/>
    </source>
</evidence>
<comment type="cofactor">
    <cofactor evidence="1">
        <name>Zn(2+)</name>
        <dbReference type="ChEBI" id="CHEBI:29105"/>
    </cofactor>
</comment>
<dbReference type="InterPro" id="IPR001119">
    <property type="entry name" value="SLH_dom"/>
</dbReference>
<dbReference type="SUPFAM" id="SSF53187">
    <property type="entry name" value="Zn-dependent exopeptidases"/>
    <property type="match status" value="1"/>
</dbReference>
<protein>
    <recommendedName>
        <fullName evidence="14">Glycerol-3-phosphate ABC transporter, periplasmic glycerol-3-phosphate-binding protein</fullName>
    </recommendedName>
</protein>
<evidence type="ECO:0000256" key="3">
    <source>
        <dbReference type="ARBA" id="ARBA00022670"/>
    </source>
</evidence>
<proteinExistence type="inferred from homology"/>
<evidence type="ECO:0008006" key="14">
    <source>
        <dbReference type="Google" id="ProtNLM"/>
    </source>
</evidence>
<feature type="active site" description="Proton donor/acceptor" evidence="7">
    <location>
        <position position="514"/>
    </location>
</feature>
<feature type="domain" description="SLH" evidence="10">
    <location>
        <begin position="800"/>
        <end position="865"/>
    </location>
</feature>
<feature type="domain" description="SLH" evidence="10">
    <location>
        <begin position="666"/>
        <end position="731"/>
    </location>
</feature>
<keyword evidence="9" id="KW-0812">Transmembrane</keyword>
<name>A0A2U1ZUX8_9MICO</name>
<keyword evidence="6" id="KW-0482">Metalloprotease</keyword>
<comment type="caution">
    <text evidence="12">The sequence shown here is derived from an EMBL/GenBank/DDBJ whole genome shotgun (WGS) entry which is preliminary data.</text>
</comment>
<dbReference type="PANTHER" id="PTHR11705:SF143">
    <property type="entry name" value="SLL0236 PROTEIN"/>
    <property type="match status" value="1"/>
</dbReference>
<feature type="domain" description="SLH" evidence="10">
    <location>
        <begin position="732"/>
        <end position="799"/>
    </location>
</feature>
<evidence type="ECO:0000256" key="4">
    <source>
        <dbReference type="ARBA" id="ARBA00022801"/>
    </source>
</evidence>
<keyword evidence="5" id="KW-0862">Zinc</keyword>
<dbReference type="GO" id="GO:0006508">
    <property type="term" value="P:proteolysis"/>
    <property type="evidence" value="ECO:0007669"/>
    <property type="project" value="UniProtKB-KW"/>
</dbReference>
<evidence type="ECO:0000256" key="1">
    <source>
        <dbReference type="ARBA" id="ARBA00001947"/>
    </source>
</evidence>
<evidence type="ECO:0000259" key="10">
    <source>
        <dbReference type="PROSITE" id="PS51272"/>
    </source>
</evidence>
<feature type="transmembrane region" description="Helical" evidence="9">
    <location>
        <begin position="72"/>
        <end position="91"/>
    </location>
</feature>
<comment type="similarity">
    <text evidence="2 7">Belongs to the peptidase M14 family.</text>
</comment>
<evidence type="ECO:0000313" key="12">
    <source>
        <dbReference type="EMBL" id="PWD50795.1"/>
    </source>
</evidence>
<evidence type="ECO:0000256" key="9">
    <source>
        <dbReference type="SAM" id="Phobius"/>
    </source>
</evidence>
<dbReference type="GO" id="GO:0004181">
    <property type="term" value="F:metallocarboxypeptidase activity"/>
    <property type="evidence" value="ECO:0007669"/>
    <property type="project" value="InterPro"/>
</dbReference>
<dbReference type="PROSITE" id="PS51272">
    <property type="entry name" value="SLH"/>
    <property type="match status" value="3"/>
</dbReference>
<evidence type="ECO:0000256" key="6">
    <source>
        <dbReference type="ARBA" id="ARBA00023049"/>
    </source>
</evidence>
<evidence type="ECO:0000256" key="2">
    <source>
        <dbReference type="ARBA" id="ARBA00005988"/>
    </source>
</evidence>
<dbReference type="GO" id="GO:0005615">
    <property type="term" value="C:extracellular space"/>
    <property type="evidence" value="ECO:0007669"/>
    <property type="project" value="TreeGrafter"/>
</dbReference>
<gene>
    <name evidence="12" type="ORF">C8046_09190</name>
</gene>
<keyword evidence="13" id="KW-1185">Reference proteome</keyword>
<organism evidence="12 13">
    <name type="scientific">Serinibacter arcticus</name>
    <dbReference type="NCBI Taxonomy" id="1655435"/>
    <lineage>
        <taxon>Bacteria</taxon>
        <taxon>Bacillati</taxon>
        <taxon>Actinomycetota</taxon>
        <taxon>Actinomycetes</taxon>
        <taxon>Micrococcales</taxon>
        <taxon>Beutenbergiaceae</taxon>
        <taxon>Serinibacter</taxon>
    </lineage>
</organism>
<keyword evidence="4" id="KW-0378">Hydrolase</keyword>
<keyword evidence="9" id="KW-0472">Membrane</keyword>
<evidence type="ECO:0000259" key="11">
    <source>
        <dbReference type="PROSITE" id="PS52035"/>
    </source>
</evidence>
<feature type="region of interest" description="Disordered" evidence="8">
    <location>
        <begin position="42"/>
        <end position="69"/>
    </location>
</feature>
<dbReference type="PROSITE" id="PS52035">
    <property type="entry name" value="PEPTIDASE_M14"/>
    <property type="match status" value="1"/>
</dbReference>
<dbReference type="Proteomes" id="UP000245166">
    <property type="component" value="Unassembled WGS sequence"/>
</dbReference>
<evidence type="ECO:0000256" key="5">
    <source>
        <dbReference type="ARBA" id="ARBA00022833"/>
    </source>
</evidence>
<sequence length="866" mass="92913">MWTLLLTTRRDAAAFVASTVFTRTSQRAWFVLTAPPRRVLTDRGEVPLMSRSTAPQPPRPPRPPRARRATRVGAAAAAIAVATAGLAALAGPATADPADPAGPAAGPTLFTVEPGDLDPAALSSVLDGLDVVSATESQVTVLGDAETRDLLDGAGLEIVEDVAYADAIDGGPAVGQRSAARAATGYPLPELLADNSYETFFGGYRTVAAHTQYLYDLEEAYGDLVEVVDYGDSWLKTQGRGGHDLLAIRITAGADTDGDWSEHTNEKPRFYLTAQAHPREIITSELAWRFATEVIDGYGTDPEITHLLDTTELWVAPQNNPDGAAVVETALSGAVPTNAAGDATPPNSSKAWQRKNLNDTLFTGTSPNYSSQQPGIDLNRNYATAWGGESTSANPNAATYKGEAPFSEPEAATQVALLKELFGEFKVGTETAAPADRQGVYVNLHSYSDYVIYPYAYDRNANVPNLEPIKALGFRQSAFNQFNTGKAGEILYNNAGNDIDWIYDEIGIPAYTWEIGTAQTGGFFPSYARAETFWNAAKPALLYGAEAASDPYVSPLGPTVTDATLAYDVDGNVTVVGSASDDTYGSHPGSLTRRPVTHAVTDVEVVVGDPATAVAVAASVEPSVTTTFTGLLQPDWDVRERQWVHVRAKNAAGHWGPWNTSWLEPGPLRLTDVGADNQFFREIRWLVDAGISTGWENGDGSTQFRPLNPIARDAVAAFLYRLADSPDFELPEVSPFTDVATDNQFYREIAWLAEEGIATGWTAPDGTKQFRPLEPVARDAIAAFLYRTAQSPEFDAPDVSPFTDIAPGDAFYTEVTWLADTGVATGWQGNDGTALYRPLAPIARDAFAAFLYRYVDPEGSEVVEVG</sequence>
<dbReference type="Gene3D" id="3.40.630.10">
    <property type="entry name" value="Zn peptidases"/>
    <property type="match status" value="1"/>
</dbReference>